<dbReference type="Proteomes" id="UP001500121">
    <property type="component" value="Unassembled WGS sequence"/>
</dbReference>
<reference evidence="6" key="1">
    <citation type="journal article" date="2019" name="Int. J. Syst. Evol. Microbiol.">
        <title>The Global Catalogue of Microorganisms (GCM) 10K type strain sequencing project: providing services to taxonomists for standard genome sequencing and annotation.</title>
        <authorList>
            <consortium name="The Broad Institute Genomics Platform"/>
            <consortium name="The Broad Institute Genome Sequencing Center for Infectious Disease"/>
            <person name="Wu L."/>
            <person name="Ma J."/>
        </authorList>
    </citation>
    <scope>NUCLEOTIDE SEQUENCE [LARGE SCALE GENOMIC DNA]</scope>
    <source>
        <strain evidence="6">JCM 19015</strain>
    </source>
</reference>
<dbReference type="InterPro" id="IPR050832">
    <property type="entry name" value="Bact_Acetyltransf"/>
</dbReference>
<comment type="caution">
    <text evidence="5">The sequence shown here is derived from an EMBL/GenBank/DDBJ whole genome shotgun (WGS) entry which is preliminary data.</text>
</comment>
<name>A0ABP8YW41_9MICO</name>
<dbReference type="InterPro" id="IPR016181">
    <property type="entry name" value="Acyl_CoA_acyltransferase"/>
</dbReference>
<evidence type="ECO:0000256" key="3">
    <source>
        <dbReference type="SAM" id="MobiDB-lite"/>
    </source>
</evidence>
<gene>
    <name evidence="5" type="ORF">GCM10025783_07760</name>
</gene>
<evidence type="ECO:0000313" key="6">
    <source>
        <dbReference type="Proteomes" id="UP001500121"/>
    </source>
</evidence>
<keyword evidence="2" id="KW-0012">Acyltransferase</keyword>
<feature type="region of interest" description="Disordered" evidence="3">
    <location>
        <begin position="124"/>
        <end position="156"/>
    </location>
</feature>
<dbReference type="PANTHER" id="PTHR43877:SF2">
    <property type="entry name" value="AMINOALKYLPHOSPHONATE N-ACETYLTRANSFERASE-RELATED"/>
    <property type="match status" value="1"/>
</dbReference>
<dbReference type="SUPFAM" id="SSF55729">
    <property type="entry name" value="Acyl-CoA N-acyltransferases (Nat)"/>
    <property type="match status" value="1"/>
</dbReference>
<proteinExistence type="predicted"/>
<dbReference type="EMBL" id="BAABLP010000001">
    <property type="protein sequence ID" value="GAA4739422.1"/>
    <property type="molecule type" value="Genomic_DNA"/>
</dbReference>
<accession>A0ABP8YW41</accession>
<keyword evidence="6" id="KW-1185">Reference proteome</keyword>
<evidence type="ECO:0000313" key="5">
    <source>
        <dbReference type="EMBL" id="GAA4739422.1"/>
    </source>
</evidence>
<sequence>MTKPVEVRAPRSDELRALARLKIEWAGIDPAPDKAAEWAYADDLAVWMDRMGDRVVCRVAVAGGELIGMAWLVVFERVPDFLDRKRRTGDVQSVYVVPTRRGHGVAQLLIGAICAEADRRGIPPTTVRSSAPGVPLYEDAGFTSAPTLLDRQAPTP</sequence>
<evidence type="ECO:0000259" key="4">
    <source>
        <dbReference type="PROSITE" id="PS51186"/>
    </source>
</evidence>
<dbReference type="Gene3D" id="3.40.630.30">
    <property type="match status" value="1"/>
</dbReference>
<evidence type="ECO:0000256" key="1">
    <source>
        <dbReference type="ARBA" id="ARBA00022679"/>
    </source>
</evidence>
<dbReference type="InterPro" id="IPR000182">
    <property type="entry name" value="GNAT_dom"/>
</dbReference>
<dbReference type="Pfam" id="PF00583">
    <property type="entry name" value="Acetyltransf_1"/>
    <property type="match status" value="1"/>
</dbReference>
<feature type="domain" description="N-acetyltransferase" evidence="4">
    <location>
        <begin position="13"/>
        <end position="156"/>
    </location>
</feature>
<dbReference type="RefSeq" id="WP_345479635.1">
    <property type="nucleotide sequence ID" value="NZ_BAABLP010000001.1"/>
</dbReference>
<protein>
    <submittedName>
        <fullName evidence="5">GNAT family N-acetyltransferase</fullName>
    </submittedName>
</protein>
<evidence type="ECO:0000256" key="2">
    <source>
        <dbReference type="ARBA" id="ARBA00023315"/>
    </source>
</evidence>
<dbReference type="PANTHER" id="PTHR43877">
    <property type="entry name" value="AMINOALKYLPHOSPHONATE N-ACETYLTRANSFERASE-RELATED-RELATED"/>
    <property type="match status" value="1"/>
</dbReference>
<dbReference type="CDD" id="cd04301">
    <property type="entry name" value="NAT_SF"/>
    <property type="match status" value="1"/>
</dbReference>
<keyword evidence="1" id="KW-0808">Transferase</keyword>
<organism evidence="5 6">
    <name type="scientific">Amnibacterium soli</name>
    <dbReference type="NCBI Taxonomy" id="1282736"/>
    <lineage>
        <taxon>Bacteria</taxon>
        <taxon>Bacillati</taxon>
        <taxon>Actinomycetota</taxon>
        <taxon>Actinomycetes</taxon>
        <taxon>Micrococcales</taxon>
        <taxon>Microbacteriaceae</taxon>
        <taxon>Amnibacterium</taxon>
    </lineage>
</organism>
<dbReference type="PROSITE" id="PS51186">
    <property type="entry name" value="GNAT"/>
    <property type="match status" value="1"/>
</dbReference>